<accession>A0A370CGT7</accession>
<dbReference type="EMBL" id="NMOS02000013">
    <property type="protein sequence ID" value="RDH40188.1"/>
    <property type="molecule type" value="Genomic_DNA"/>
</dbReference>
<dbReference type="SUPFAM" id="SSF46561">
    <property type="entry name" value="Ribosomal protein L29 (L29p)"/>
    <property type="match status" value="1"/>
</dbReference>
<dbReference type="AlphaFoldDB" id="A0A370CGT7"/>
<comment type="similarity">
    <text evidence="1 5">Belongs to the universal ribosomal protein uL29 family.</text>
</comment>
<reference evidence="6 7" key="1">
    <citation type="journal article" date="2017" name="Int. J. Syst. Evol. Microbiol.">
        <title>Aquarickettsiella crustaci n. gen. n. sp. (Gammaproteobacteria: Legionellales: Coxiellaceae); a bacterial pathogen of the freshwater crustacean: Gammarus fossarum (Malacostraca: Amphipoda).</title>
        <authorList>
            <person name="Bojko J."/>
            <person name="Dunn A.M."/>
            <person name="Stebbing P.D."/>
            <person name="Van Aerle R."/>
            <person name="Bacela-Spychalska K."/>
            <person name="Bean T.P."/>
            <person name="Stentiford G.D."/>
        </authorList>
    </citation>
    <scope>NUCLEOTIDE SEQUENCE [LARGE SCALE GENOMIC DNA]</scope>
    <source>
        <strain evidence="6">RA15029</strain>
    </source>
</reference>
<dbReference type="PANTHER" id="PTHR10916:SF0">
    <property type="entry name" value="LARGE RIBOSOMAL SUBUNIT PROTEIN UL29C"/>
    <property type="match status" value="1"/>
</dbReference>
<evidence type="ECO:0000256" key="3">
    <source>
        <dbReference type="ARBA" id="ARBA00023274"/>
    </source>
</evidence>
<dbReference type="FunFam" id="1.10.287.310:FF:000001">
    <property type="entry name" value="50S ribosomal protein L29"/>
    <property type="match status" value="1"/>
</dbReference>
<dbReference type="Gene3D" id="1.10.287.310">
    <property type="match status" value="1"/>
</dbReference>
<keyword evidence="3 5" id="KW-0687">Ribonucleoprotein</keyword>
<comment type="caution">
    <text evidence="6">The sequence shown here is derived from an EMBL/GenBank/DDBJ whole genome shotgun (WGS) entry which is preliminary data.</text>
</comment>
<evidence type="ECO:0000313" key="6">
    <source>
        <dbReference type="EMBL" id="RDH40188.1"/>
    </source>
</evidence>
<dbReference type="InterPro" id="IPR050063">
    <property type="entry name" value="Ribosomal_protein_uL29"/>
</dbReference>
<protein>
    <recommendedName>
        <fullName evidence="4 5">Large ribosomal subunit protein uL29</fullName>
    </recommendedName>
</protein>
<evidence type="ECO:0000256" key="1">
    <source>
        <dbReference type="ARBA" id="ARBA00009254"/>
    </source>
</evidence>
<dbReference type="PANTHER" id="PTHR10916">
    <property type="entry name" value="60S RIBOSOMAL PROTEIN L35/50S RIBOSOMAL PROTEIN L29"/>
    <property type="match status" value="1"/>
</dbReference>
<dbReference type="Pfam" id="PF00831">
    <property type="entry name" value="Ribosomal_L29"/>
    <property type="match status" value="1"/>
</dbReference>
<dbReference type="GO" id="GO:0022625">
    <property type="term" value="C:cytosolic large ribosomal subunit"/>
    <property type="evidence" value="ECO:0007669"/>
    <property type="project" value="TreeGrafter"/>
</dbReference>
<dbReference type="InterPro" id="IPR001854">
    <property type="entry name" value="Ribosomal_uL29"/>
</dbReference>
<evidence type="ECO:0000313" key="7">
    <source>
        <dbReference type="Proteomes" id="UP000226429"/>
    </source>
</evidence>
<name>A0A370CGT7_9COXI</name>
<dbReference type="NCBIfam" id="TIGR00012">
    <property type="entry name" value="L29"/>
    <property type="match status" value="1"/>
</dbReference>
<evidence type="ECO:0000256" key="5">
    <source>
        <dbReference type="HAMAP-Rule" id="MF_00374"/>
    </source>
</evidence>
<dbReference type="HAMAP" id="MF_00374">
    <property type="entry name" value="Ribosomal_uL29"/>
    <property type="match status" value="1"/>
</dbReference>
<proteinExistence type="inferred from homology"/>
<organism evidence="6 7">
    <name type="scientific">Candidatus Aquirickettsiella gammari</name>
    <dbReference type="NCBI Taxonomy" id="2016198"/>
    <lineage>
        <taxon>Bacteria</taxon>
        <taxon>Pseudomonadati</taxon>
        <taxon>Pseudomonadota</taxon>
        <taxon>Gammaproteobacteria</taxon>
        <taxon>Legionellales</taxon>
        <taxon>Coxiellaceae</taxon>
        <taxon>Candidatus Aquirickettsiella</taxon>
    </lineage>
</organism>
<evidence type="ECO:0000256" key="4">
    <source>
        <dbReference type="ARBA" id="ARBA00035204"/>
    </source>
</evidence>
<dbReference type="GO" id="GO:0006412">
    <property type="term" value="P:translation"/>
    <property type="evidence" value="ECO:0007669"/>
    <property type="project" value="UniProtKB-UniRule"/>
</dbReference>
<dbReference type="GO" id="GO:0003735">
    <property type="term" value="F:structural constituent of ribosome"/>
    <property type="evidence" value="ECO:0007669"/>
    <property type="project" value="InterPro"/>
</dbReference>
<evidence type="ECO:0000256" key="2">
    <source>
        <dbReference type="ARBA" id="ARBA00022980"/>
    </source>
</evidence>
<keyword evidence="7" id="KW-1185">Reference proteome</keyword>
<gene>
    <name evidence="5 6" type="primary">rpmC</name>
    <name evidence="6" type="ORF">CFE62_004955</name>
</gene>
<sequence>MKTKQLRELSLESLKEEIVHMGREQFNLKLQHATRQLTTTHRLKAVRRTLARSLTILNEKIGQKV</sequence>
<reference evidence="6 7" key="2">
    <citation type="journal article" date="2018" name="J. Invertebr. Pathol.">
        <title>'Candidatus Aquirickettsiella gammari' (Gammaproteobacteria: Legionellales: Coxiellaceae): A bacterial pathogen of the freshwater crustacean Gammarus fossarum (Malacostraca: Amphipoda).</title>
        <authorList>
            <person name="Bojko J."/>
            <person name="Dunn A.M."/>
            <person name="Stebbing P.D."/>
            <person name="van Aerle R."/>
            <person name="Bacela-Spychalska K."/>
            <person name="Bean T.P."/>
            <person name="Urrutia A."/>
            <person name="Stentiford G.D."/>
        </authorList>
    </citation>
    <scope>NUCLEOTIDE SEQUENCE [LARGE SCALE GENOMIC DNA]</scope>
    <source>
        <strain evidence="6">RA15029</strain>
    </source>
</reference>
<keyword evidence="2 5" id="KW-0689">Ribosomal protein</keyword>
<dbReference type="Proteomes" id="UP000226429">
    <property type="component" value="Unassembled WGS sequence"/>
</dbReference>
<dbReference type="InterPro" id="IPR036049">
    <property type="entry name" value="Ribosomal_uL29_sf"/>
</dbReference>
<dbReference type="CDD" id="cd00427">
    <property type="entry name" value="Ribosomal_L29_HIP"/>
    <property type="match status" value="1"/>
</dbReference>